<accession>A0A1L5NPL9</accession>
<evidence type="ECO:0000313" key="2">
    <source>
        <dbReference type="Proteomes" id="UP000184749"/>
    </source>
</evidence>
<evidence type="ECO:0000313" key="1">
    <source>
        <dbReference type="EMBL" id="APO69834.1"/>
    </source>
</evidence>
<dbReference type="EMBL" id="CP017102">
    <property type="protein sequence ID" value="APO69834.1"/>
    <property type="molecule type" value="Genomic_DNA"/>
</dbReference>
<proteinExistence type="predicted"/>
<organism evidence="1 2">
    <name type="scientific">Rhizobium gallicum</name>
    <dbReference type="NCBI Taxonomy" id="56730"/>
    <lineage>
        <taxon>Bacteria</taxon>
        <taxon>Pseudomonadati</taxon>
        <taxon>Pseudomonadota</taxon>
        <taxon>Alphaproteobacteria</taxon>
        <taxon>Hyphomicrobiales</taxon>
        <taxon>Rhizobiaceae</taxon>
        <taxon>Rhizobium/Agrobacterium group</taxon>
        <taxon>Rhizobium</taxon>
    </lineage>
</organism>
<reference evidence="1 2" key="1">
    <citation type="submission" date="2016-09" db="EMBL/GenBank/DDBJ databases">
        <title>The complete genome sequences of Rhizobium gallicum, symbiovars gallicum and phaseoli, symbionts associated to common bean (Phaseolus vulgaris).</title>
        <authorList>
            <person name="Bustos P."/>
            <person name="Santamaria R.I."/>
            <person name="Perez-Carrascal O.M."/>
            <person name="Juarez S."/>
            <person name="Lozano L."/>
            <person name="Martinez-Flores I."/>
            <person name="Martinez-Romero E."/>
            <person name="Cevallos M."/>
            <person name="Romero D."/>
            <person name="Davila G."/>
            <person name="Gonzalez V."/>
        </authorList>
    </citation>
    <scope>NUCLEOTIDE SEQUENCE [LARGE SCALE GENOMIC DNA]</scope>
    <source>
        <strain evidence="1 2">IE4872</strain>
        <plasmid evidence="2">prgalie4872a</plasmid>
    </source>
</reference>
<name>A0A1L5NPL9_9HYPH</name>
<sequence>MRNIVIALMRSSGWRNPKMNTDAFEAHRSNIRRRTSQARWLLALPATYDGGSPTGCGADRQVTLSPTKVTPCRQTRAPMLANHKAFKEALQIANRWPRRKRRVHG</sequence>
<keyword evidence="1" id="KW-0614">Plasmid</keyword>
<dbReference type="AlphaFoldDB" id="A0A1L5NPL9"/>
<geneLocation type="plasmid" evidence="2">
    <name>prgalie4872a</name>
</geneLocation>
<dbReference type="Proteomes" id="UP000184749">
    <property type="component" value="Plasmid pRgalIE4872a"/>
</dbReference>
<protein>
    <submittedName>
        <fullName evidence="1">Uncharacterized protein</fullName>
    </submittedName>
</protein>
<gene>
    <name evidence="1" type="ORF">IE4872_PA00088</name>
</gene>